<reference evidence="2" key="2">
    <citation type="submission" date="2025-08" db="UniProtKB">
        <authorList>
            <consortium name="Ensembl"/>
        </authorList>
    </citation>
    <scope>IDENTIFICATION</scope>
</reference>
<dbReference type="GO" id="GO:0005737">
    <property type="term" value="C:cytoplasm"/>
    <property type="evidence" value="ECO:0007669"/>
    <property type="project" value="TreeGrafter"/>
</dbReference>
<dbReference type="OrthoDB" id="10265310at2759"/>
<reference evidence="2" key="1">
    <citation type="submission" date="2020-06" db="EMBL/GenBank/DDBJ databases">
        <authorList>
            <consortium name="Wellcome Sanger Institute Data Sharing"/>
        </authorList>
    </citation>
    <scope>NUCLEOTIDE SEQUENCE [LARGE SCALE GENOMIC DNA]</scope>
</reference>
<keyword evidence="3" id="KW-1185">Reference proteome</keyword>
<evidence type="ECO:0000256" key="1">
    <source>
        <dbReference type="ARBA" id="ARBA00010105"/>
    </source>
</evidence>
<dbReference type="Ensembl" id="ENSGWIT00000058148.1">
    <property type="protein sequence ID" value="ENSGWIP00000053938.1"/>
    <property type="gene ID" value="ENSGWIG00000025869.1"/>
</dbReference>
<organism evidence="2 3">
    <name type="scientific">Gouania willdenowi</name>
    <name type="common">Blunt-snouted clingfish</name>
    <name type="synonym">Lepadogaster willdenowi</name>
    <dbReference type="NCBI Taxonomy" id="441366"/>
    <lineage>
        <taxon>Eukaryota</taxon>
        <taxon>Metazoa</taxon>
        <taxon>Chordata</taxon>
        <taxon>Craniata</taxon>
        <taxon>Vertebrata</taxon>
        <taxon>Euteleostomi</taxon>
        <taxon>Actinopterygii</taxon>
        <taxon>Neopterygii</taxon>
        <taxon>Teleostei</taxon>
        <taxon>Neoteleostei</taxon>
        <taxon>Acanthomorphata</taxon>
        <taxon>Ovalentaria</taxon>
        <taxon>Blenniimorphae</taxon>
        <taxon>Blenniiformes</taxon>
        <taxon>Gobiesocoidei</taxon>
        <taxon>Gobiesocidae</taxon>
        <taxon>Gobiesocinae</taxon>
        <taxon>Gouania</taxon>
    </lineage>
</organism>
<dbReference type="InterPro" id="IPR003226">
    <property type="entry name" value="MYG1_exonuclease"/>
</dbReference>
<accession>A0A8C5I1R3</accession>
<sequence length="385" mass="43598">MWHSAVLAFRTSKNAGILPSLYSHSISSRLFPGVLRYMCSEAKKLCSERMAKKRIGTHNGTFHCDEVLACFFLRQLPEYSDAEIIRTRDPAKLADCDIVVDVGGEFDPKKHRYDHHQRTFAESFSSLCPEKRWVTKLSSAGLVYLHFGRQLLAQLTQLSENDKTLEMLYDKLYENFVEEIDAIDNGISQYEGEARYAISTTLSARVGHLNPCWNSKSQDTEEGFQKALKMVGDEFLERLDFYKSAWLPARTVVEEAIRQRHQVDPSGEVVFFSQGGCPWKEHLFALEKDLKVETPIKFVLYPDQNGQWRIQCVPAGLNTFQNRLSLQEEWRGVRDEALSELSGIKGCIFVHAGGFIGGNKTREGALEMARRTLQAAAQCPANGST</sequence>
<dbReference type="GO" id="GO:0005634">
    <property type="term" value="C:nucleus"/>
    <property type="evidence" value="ECO:0007669"/>
    <property type="project" value="TreeGrafter"/>
</dbReference>
<dbReference type="PANTHER" id="PTHR11215">
    <property type="entry name" value="METAL DEPENDENT HYDROLASE - RELATED"/>
    <property type="match status" value="1"/>
</dbReference>
<dbReference type="Proteomes" id="UP000694680">
    <property type="component" value="Chromosome 5"/>
</dbReference>
<dbReference type="CTD" id="60314"/>
<evidence type="ECO:0000313" key="3">
    <source>
        <dbReference type="Proteomes" id="UP000694680"/>
    </source>
</evidence>
<comment type="similarity">
    <text evidence="1">Belongs to the MYG1 family.</text>
</comment>
<dbReference type="PANTHER" id="PTHR11215:SF1">
    <property type="entry name" value="MYG1 EXONUCLEASE"/>
    <property type="match status" value="1"/>
</dbReference>
<reference evidence="2" key="3">
    <citation type="submission" date="2025-09" db="UniProtKB">
        <authorList>
            <consortium name="Ensembl"/>
        </authorList>
    </citation>
    <scope>IDENTIFICATION</scope>
</reference>
<name>A0A8C5I1R3_GOUWI</name>
<gene>
    <name evidence="2" type="primary">myg1</name>
</gene>
<dbReference type="GeneID" id="114463575"/>
<dbReference type="RefSeq" id="XP_028303019.1">
    <property type="nucleotide sequence ID" value="XM_028447218.1"/>
</dbReference>
<protein>
    <submittedName>
        <fullName evidence="2">Uncharacterized protein</fullName>
    </submittedName>
</protein>
<dbReference type="AlphaFoldDB" id="A0A8C5I1R3"/>
<proteinExistence type="inferred from homology"/>
<dbReference type="Pfam" id="PF03690">
    <property type="entry name" value="MYG1_exonuc"/>
    <property type="match status" value="1"/>
</dbReference>
<evidence type="ECO:0000313" key="2">
    <source>
        <dbReference type="Ensembl" id="ENSGWIP00000053938.1"/>
    </source>
</evidence>